<feature type="domain" description="NACHT conflict system C-terminal helical" evidence="1">
    <location>
        <begin position="279"/>
        <end position="372"/>
    </location>
</feature>
<dbReference type="Proteomes" id="UP000076925">
    <property type="component" value="Unassembled WGS sequence"/>
</dbReference>
<keyword evidence="3" id="KW-1185">Reference proteome</keyword>
<comment type="caution">
    <text evidence="2">The sequence shown here is derived from an EMBL/GenBank/DDBJ whole genome shotgun (WGS) entry which is preliminary data.</text>
</comment>
<proteinExistence type="predicted"/>
<dbReference type="AlphaFoldDB" id="A0A139X3C5"/>
<dbReference type="Pfam" id="PF22727">
    <property type="entry name" value="NCH2"/>
    <property type="match status" value="1"/>
</dbReference>
<dbReference type="RefSeq" id="WP_051076994.1">
    <property type="nucleotide sequence ID" value="NZ_KQ976354.1"/>
</dbReference>
<gene>
    <name evidence="2" type="ORF">WA1_30955</name>
</gene>
<dbReference type="InterPro" id="IPR054501">
    <property type="entry name" value="NCH2"/>
</dbReference>
<reference evidence="2 3" key="1">
    <citation type="journal article" date="2013" name="Genome Biol. Evol.">
        <title>Genomes of Stigonematalean cyanobacteria (subsection V) and the evolution of oxygenic photosynthesis from prokaryotes to plastids.</title>
        <authorList>
            <person name="Dagan T."/>
            <person name="Roettger M."/>
            <person name="Stucken K."/>
            <person name="Landan G."/>
            <person name="Koch R."/>
            <person name="Major P."/>
            <person name="Gould S.B."/>
            <person name="Goremykin V.V."/>
            <person name="Rippka R."/>
            <person name="Tandeau de Marsac N."/>
            <person name="Gugger M."/>
            <person name="Lockhart P.J."/>
            <person name="Allen J.F."/>
            <person name="Brune I."/>
            <person name="Maus I."/>
            <person name="Puhler A."/>
            <person name="Martin W.F."/>
        </authorList>
    </citation>
    <scope>NUCLEOTIDE SEQUENCE [LARGE SCALE GENOMIC DNA]</scope>
    <source>
        <strain evidence="2 3">PCC 7110</strain>
    </source>
</reference>
<organism evidence="2 3">
    <name type="scientific">Scytonema hofmannii PCC 7110</name>
    <dbReference type="NCBI Taxonomy" id="128403"/>
    <lineage>
        <taxon>Bacteria</taxon>
        <taxon>Bacillati</taxon>
        <taxon>Cyanobacteriota</taxon>
        <taxon>Cyanophyceae</taxon>
        <taxon>Nostocales</taxon>
        <taxon>Scytonemataceae</taxon>
        <taxon>Scytonema</taxon>
    </lineage>
</organism>
<accession>A0A139X3C5</accession>
<sequence>MRWDEARGIKRDEFYQNLSLVQKIKLLSRIAVSTFAQGDYFFSESRIQQLIGDYLSHLPQAPTDVDALQLDSTAVLKSIEAQHGLLVEQARGIYSFSHLTFHEYFTAREIIATSNPQTLQEFATHFNEKSWQEVFLLVAEMLHSADDLWLLIKQQIQILATSNEKLQQFLKWINQKASAISRVQRRCHAIASYHPASVRSFYFTLGLPPNHSLAGNQSFTLLLDNRLASTLVIDLALDLALTYVLTVSLAMTADIFFQRLSALKLSLDLEHLLGQNSLLQTSLQNLKNQLPDSIEERETIKAWWLANGETWTEELRNLAISQRDIGYNWQFTENELELLQQYWDANKLLFDCLNSSDRVNAKMRQSIEESLFT</sequence>
<evidence type="ECO:0000313" key="2">
    <source>
        <dbReference type="EMBL" id="KYC39174.1"/>
    </source>
</evidence>
<protein>
    <recommendedName>
        <fullName evidence="1">NACHT conflict system C-terminal helical domain-containing protein</fullName>
    </recommendedName>
</protein>
<dbReference type="EMBL" id="ANNX02000035">
    <property type="protein sequence ID" value="KYC39174.1"/>
    <property type="molecule type" value="Genomic_DNA"/>
</dbReference>
<dbReference type="STRING" id="128403.WA1_30955"/>
<evidence type="ECO:0000259" key="1">
    <source>
        <dbReference type="Pfam" id="PF22727"/>
    </source>
</evidence>
<evidence type="ECO:0000313" key="3">
    <source>
        <dbReference type="Proteomes" id="UP000076925"/>
    </source>
</evidence>
<name>A0A139X3C5_9CYAN</name>